<name>A0ABU8E5H8_9ACTN</name>
<dbReference type="InterPro" id="IPR011006">
    <property type="entry name" value="CheY-like_superfamily"/>
</dbReference>
<evidence type="ECO:0000313" key="4">
    <source>
        <dbReference type="Proteomes" id="UP001373496"/>
    </source>
</evidence>
<evidence type="ECO:0000256" key="1">
    <source>
        <dbReference type="SAM" id="MobiDB-lite"/>
    </source>
</evidence>
<dbReference type="InterPro" id="IPR036388">
    <property type="entry name" value="WH-like_DNA-bd_sf"/>
</dbReference>
<evidence type="ECO:0000313" key="3">
    <source>
        <dbReference type="EMBL" id="MEI4278847.1"/>
    </source>
</evidence>
<dbReference type="InterPro" id="IPR005561">
    <property type="entry name" value="ANTAR"/>
</dbReference>
<evidence type="ECO:0000259" key="2">
    <source>
        <dbReference type="PROSITE" id="PS50921"/>
    </source>
</evidence>
<feature type="region of interest" description="Disordered" evidence="1">
    <location>
        <begin position="126"/>
        <end position="157"/>
    </location>
</feature>
<dbReference type="SUPFAM" id="SSF52172">
    <property type="entry name" value="CheY-like"/>
    <property type="match status" value="1"/>
</dbReference>
<keyword evidence="4" id="KW-1185">Reference proteome</keyword>
<gene>
    <name evidence="3" type="ORF">UXQ13_10250</name>
</gene>
<organism evidence="3 4">
    <name type="scientific">Klenkia terrae</name>
    <dbReference type="NCBI Taxonomy" id="1052259"/>
    <lineage>
        <taxon>Bacteria</taxon>
        <taxon>Bacillati</taxon>
        <taxon>Actinomycetota</taxon>
        <taxon>Actinomycetes</taxon>
        <taxon>Geodermatophilales</taxon>
        <taxon>Geodermatophilaceae</taxon>
        <taxon>Klenkia</taxon>
    </lineage>
</organism>
<dbReference type="PROSITE" id="PS50921">
    <property type="entry name" value="ANTAR"/>
    <property type="match status" value="1"/>
</dbReference>
<accession>A0ABU8E5H8</accession>
<sequence length="157" mass="16511">MPHDADLDPQGTPQSVASLLDAAGRQLAALQQLQAVLAQPAPPPTTARPESEQVAALQREVGQLRDALVSRAVIERAKGMLMQAHGMSEDQSFQLLTAVSQAHQQKVRDVAAELTTGTVDAHALTVPGRPGPAVPRLVAVPPRPARLRSVDRPGPPG</sequence>
<dbReference type="EMBL" id="JBAPLV010000009">
    <property type="protein sequence ID" value="MEI4278847.1"/>
    <property type="molecule type" value="Genomic_DNA"/>
</dbReference>
<feature type="domain" description="ANTAR" evidence="2">
    <location>
        <begin position="54"/>
        <end position="115"/>
    </location>
</feature>
<proteinExistence type="predicted"/>
<comment type="caution">
    <text evidence="3">The sequence shown here is derived from an EMBL/GenBank/DDBJ whole genome shotgun (WGS) entry which is preliminary data.</text>
</comment>
<protein>
    <submittedName>
        <fullName evidence="3">ANTAR domain-containing protein</fullName>
    </submittedName>
</protein>
<dbReference type="Proteomes" id="UP001373496">
    <property type="component" value="Unassembled WGS sequence"/>
</dbReference>
<dbReference type="Pfam" id="PF03861">
    <property type="entry name" value="ANTAR"/>
    <property type="match status" value="1"/>
</dbReference>
<dbReference type="SMART" id="SM01012">
    <property type="entry name" value="ANTAR"/>
    <property type="match status" value="1"/>
</dbReference>
<reference evidence="3 4" key="1">
    <citation type="submission" date="2024-03" db="EMBL/GenBank/DDBJ databases">
        <title>Draft genome sequence of Klenkia terrae.</title>
        <authorList>
            <person name="Duangmal K."/>
            <person name="Chantavorakit T."/>
        </authorList>
    </citation>
    <scope>NUCLEOTIDE SEQUENCE [LARGE SCALE GENOMIC DNA]</scope>
    <source>
        <strain evidence="3 4">JCM 17786</strain>
    </source>
</reference>
<dbReference type="Gene3D" id="1.10.10.10">
    <property type="entry name" value="Winged helix-like DNA-binding domain superfamily/Winged helix DNA-binding domain"/>
    <property type="match status" value="1"/>
</dbReference>
<dbReference type="RefSeq" id="WP_225235932.1">
    <property type="nucleotide sequence ID" value="NZ_JBAPLV010000009.1"/>
</dbReference>